<name>A0A5Q0L507_9ACTN</name>
<evidence type="ECO:0000256" key="2">
    <source>
        <dbReference type="ARBA" id="ARBA00023125"/>
    </source>
</evidence>
<feature type="domain" description="HTH hxlR-type" evidence="5">
    <location>
        <begin position="50"/>
        <end position="148"/>
    </location>
</feature>
<dbReference type="GO" id="GO:0003677">
    <property type="term" value="F:DNA binding"/>
    <property type="evidence" value="ECO:0007669"/>
    <property type="project" value="UniProtKB-KW"/>
</dbReference>
<dbReference type="PANTHER" id="PTHR33204">
    <property type="entry name" value="TRANSCRIPTIONAL REGULATOR, MARR FAMILY"/>
    <property type="match status" value="1"/>
</dbReference>
<dbReference type="InterPro" id="IPR003033">
    <property type="entry name" value="SCP2_sterol-bd_dom"/>
</dbReference>
<keyword evidence="7" id="KW-1185">Reference proteome</keyword>
<organism evidence="6 7">
    <name type="scientific">Streptomyces fagopyri</name>
    <dbReference type="NCBI Taxonomy" id="2662397"/>
    <lineage>
        <taxon>Bacteria</taxon>
        <taxon>Bacillati</taxon>
        <taxon>Actinomycetota</taxon>
        <taxon>Actinomycetes</taxon>
        <taxon>Kitasatosporales</taxon>
        <taxon>Streptomycetaceae</taxon>
        <taxon>Streptomyces</taxon>
    </lineage>
</organism>
<evidence type="ECO:0000259" key="5">
    <source>
        <dbReference type="PROSITE" id="PS51118"/>
    </source>
</evidence>
<evidence type="ECO:0000256" key="1">
    <source>
        <dbReference type="ARBA" id="ARBA00023015"/>
    </source>
</evidence>
<sequence>MGAGAAGGARSAGPDHTVRSAAPRGRRTAPRPSGPAHRGNIMSRSYEQTCHIARALDVLGERWTLLIVRELALGPRRYGDLLSSLPGMGTSLLAARLKHLEQYDVVRRTVLPGPGRAAAYELGDRGTALTPLLASLVDWGEGIGPPPPEYTDRAAWSVLAMRLTSPGEAADFDTVTELVVQEETLWLQGDGERVRLETGPAPVKPGLRLTCGKATLYALAQGRMTVDDAVASGELVVEGDPDRARLFFELFNLPNSARTNSR</sequence>
<dbReference type="PANTHER" id="PTHR33204:SF18">
    <property type="entry name" value="TRANSCRIPTIONAL REGULATORY PROTEIN"/>
    <property type="match status" value="1"/>
</dbReference>
<dbReference type="AlphaFoldDB" id="A0A5Q0L507"/>
<gene>
    <name evidence="6" type="ORF">GFH48_00780</name>
</gene>
<evidence type="ECO:0000313" key="6">
    <source>
        <dbReference type="EMBL" id="QFZ72001.1"/>
    </source>
</evidence>
<dbReference type="Proteomes" id="UP000326179">
    <property type="component" value="Chromosome"/>
</dbReference>
<feature type="region of interest" description="Disordered" evidence="4">
    <location>
        <begin position="1"/>
        <end position="42"/>
    </location>
</feature>
<dbReference type="InterPro" id="IPR036388">
    <property type="entry name" value="WH-like_DNA-bd_sf"/>
</dbReference>
<dbReference type="Pfam" id="PF01638">
    <property type="entry name" value="HxlR"/>
    <property type="match status" value="1"/>
</dbReference>
<dbReference type="KEGG" id="sfy:GFH48_00780"/>
<dbReference type="Gene3D" id="3.30.1050.10">
    <property type="entry name" value="SCP2 sterol-binding domain"/>
    <property type="match status" value="1"/>
</dbReference>
<evidence type="ECO:0000313" key="7">
    <source>
        <dbReference type="Proteomes" id="UP000326179"/>
    </source>
</evidence>
<dbReference type="SUPFAM" id="SSF46785">
    <property type="entry name" value="Winged helix' DNA-binding domain"/>
    <property type="match status" value="1"/>
</dbReference>
<keyword evidence="1" id="KW-0805">Transcription regulation</keyword>
<dbReference type="EMBL" id="CP045643">
    <property type="protein sequence ID" value="QFZ72001.1"/>
    <property type="molecule type" value="Genomic_DNA"/>
</dbReference>
<proteinExistence type="predicted"/>
<evidence type="ECO:0000256" key="3">
    <source>
        <dbReference type="ARBA" id="ARBA00023163"/>
    </source>
</evidence>
<dbReference type="Gene3D" id="1.10.10.10">
    <property type="entry name" value="Winged helix-like DNA-binding domain superfamily/Winged helix DNA-binding domain"/>
    <property type="match status" value="1"/>
</dbReference>
<protein>
    <submittedName>
        <fullName evidence="6">Transcriptional regulator</fullName>
    </submittedName>
</protein>
<evidence type="ECO:0000256" key="4">
    <source>
        <dbReference type="SAM" id="MobiDB-lite"/>
    </source>
</evidence>
<dbReference type="InterPro" id="IPR036390">
    <property type="entry name" value="WH_DNA-bd_sf"/>
</dbReference>
<accession>A0A5Q0L507</accession>
<dbReference type="SUPFAM" id="SSF55718">
    <property type="entry name" value="SCP-like"/>
    <property type="match status" value="1"/>
</dbReference>
<dbReference type="Pfam" id="PF02036">
    <property type="entry name" value="SCP2"/>
    <property type="match status" value="1"/>
</dbReference>
<keyword evidence="2" id="KW-0238">DNA-binding</keyword>
<keyword evidence="3" id="KW-0804">Transcription</keyword>
<dbReference type="InterPro" id="IPR002577">
    <property type="entry name" value="HTH_HxlR"/>
</dbReference>
<dbReference type="PROSITE" id="PS51118">
    <property type="entry name" value="HTH_HXLR"/>
    <property type="match status" value="1"/>
</dbReference>
<reference evidence="6 7" key="1">
    <citation type="submission" date="2019-10" db="EMBL/GenBank/DDBJ databases">
        <title>A novel species.</title>
        <authorList>
            <person name="Gao J."/>
        </authorList>
    </citation>
    <scope>NUCLEOTIDE SEQUENCE [LARGE SCALE GENOMIC DNA]</scope>
    <source>
        <strain evidence="6 7">QMT-28</strain>
    </source>
</reference>
<dbReference type="InterPro" id="IPR036527">
    <property type="entry name" value="SCP2_sterol-bd_dom_sf"/>
</dbReference>